<dbReference type="GeneID" id="29672616"/>
<evidence type="ECO:0000313" key="2">
    <source>
        <dbReference type="EMBL" id="ACA33245.1"/>
    </source>
</evidence>
<proteinExistence type="predicted"/>
<dbReference type="KEGG" id="upa:UPA3_0279"/>
<keyword evidence="1" id="KW-1133">Transmembrane helix</keyword>
<protein>
    <submittedName>
        <fullName evidence="2">Putative membrane protein</fullName>
    </submittedName>
</protein>
<keyword evidence="1" id="KW-0812">Transmembrane</keyword>
<dbReference type="RefSeq" id="WP_006688847.1">
    <property type="nucleotide sequence ID" value="NC_010503.1"/>
</dbReference>
<feature type="transmembrane region" description="Helical" evidence="1">
    <location>
        <begin position="67"/>
        <end position="87"/>
    </location>
</feature>
<name>A0A2C9DZ50_UREP2</name>
<reference evidence="2 3" key="1">
    <citation type="submission" date="2008-02" db="EMBL/GenBank/DDBJ databases">
        <title>Genome sequence of Ureaplasma parvum serovar 3.</title>
        <authorList>
            <person name="Methe B.A."/>
            <person name="Glass J."/>
            <person name="Waites K."/>
            <person name="Shrivastava S."/>
        </authorList>
    </citation>
    <scope>NUCLEOTIDE SEQUENCE [LARGE SCALE GENOMIC DNA]</scope>
    <source>
        <strain evidence="3">ATCC 27815 / 27 / NCTC 11736</strain>
    </source>
</reference>
<keyword evidence="1" id="KW-0472">Membrane</keyword>
<evidence type="ECO:0000256" key="1">
    <source>
        <dbReference type="SAM" id="Phobius"/>
    </source>
</evidence>
<feature type="transmembrane region" description="Helical" evidence="1">
    <location>
        <begin position="190"/>
        <end position="214"/>
    </location>
</feature>
<organism evidence="2 3">
    <name type="scientific">Ureaplasma parvum serovar 3 (strain ATCC 27815 / 27 / NCTC 11736)</name>
    <dbReference type="NCBI Taxonomy" id="505682"/>
    <lineage>
        <taxon>Bacteria</taxon>
        <taxon>Bacillati</taxon>
        <taxon>Mycoplasmatota</taxon>
        <taxon>Mycoplasmoidales</taxon>
        <taxon>Mycoplasmoidaceae</taxon>
        <taxon>Ureaplasma</taxon>
    </lineage>
</organism>
<dbReference type="Proteomes" id="UP000002162">
    <property type="component" value="Chromosome"/>
</dbReference>
<feature type="transmembrane region" description="Helical" evidence="1">
    <location>
        <begin position="38"/>
        <end position="61"/>
    </location>
</feature>
<dbReference type="HOGENOM" id="CLU_1239699_0_0_14"/>
<accession>A0A2C9DZ50</accession>
<feature type="transmembrane region" description="Helical" evidence="1">
    <location>
        <begin position="149"/>
        <end position="170"/>
    </location>
</feature>
<feature type="transmembrane region" description="Helical" evidence="1">
    <location>
        <begin position="94"/>
        <end position="111"/>
    </location>
</feature>
<dbReference type="AlphaFoldDB" id="A0A2C9DZ50"/>
<evidence type="ECO:0000313" key="3">
    <source>
        <dbReference type="Proteomes" id="UP000002162"/>
    </source>
</evidence>
<feature type="transmembrane region" description="Helical" evidence="1">
    <location>
        <begin position="117"/>
        <end position="137"/>
    </location>
</feature>
<sequence length="223" mass="25968">MINKNKKFHFQYFKKDNDQSISTKETLKRYFNFRSQSVKLIIFNLVLTAFFLALFLIGRFLTKNLDFLNGFSWQLQMGIFVLAIVCIPNFYYKLMYYIIAPLVMLAIGFSAEPFFGYLMPHYGFGLILFTDVILIIVKKSCQSIKKQIFLSYLLIFSFSIIGYFIVWMGYSIQGTLFYNTAFIPSMIYNSLVTFGSMAINFVLYIISIPAIVALKNKYLCKLV</sequence>
<dbReference type="EMBL" id="CP000942">
    <property type="protein sequence ID" value="ACA33245.1"/>
    <property type="molecule type" value="Genomic_DNA"/>
</dbReference>
<gene>
    <name evidence="2" type="ordered locus">UPA3_0279</name>
</gene>